<keyword evidence="1" id="KW-1185">Reference proteome</keyword>
<protein>
    <submittedName>
        <fullName evidence="2">EB1 C-terminal domain-containing protein</fullName>
    </submittedName>
</protein>
<reference evidence="2" key="1">
    <citation type="submission" date="2015-08" db="UniProtKB">
        <authorList>
            <consortium name="WormBaseParasite"/>
        </authorList>
    </citation>
    <scope>IDENTIFICATION</scope>
</reference>
<proteinExistence type="predicted"/>
<organism evidence="2">
    <name type="scientific">Strongyloides stercoralis</name>
    <name type="common">Threadworm</name>
    <dbReference type="NCBI Taxonomy" id="6248"/>
    <lineage>
        <taxon>Eukaryota</taxon>
        <taxon>Metazoa</taxon>
        <taxon>Ecdysozoa</taxon>
        <taxon>Nematoda</taxon>
        <taxon>Chromadorea</taxon>
        <taxon>Rhabditida</taxon>
        <taxon>Tylenchina</taxon>
        <taxon>Panagrolaimomorpha</taxon>
        <taxon>Strongyloidoidea</taxon>
        <taxon>Strongyloididae</taxon>
        <taxon>Strongyloides</taxon>
    </lineage>
</organism>
<dbReference type="AlphaFoldDB" id="A0A0K0E5R2"/>
<sequence>MDSNNSIYSNIDIENLNKCDLKIVDNSQPEDSGSDMDISDDDNCTAPSIIPEKDFFFSDTLFIDTLINNDKENCLKDYGGRRRTLSLRSLLKKLPPDESKDCDLNSEAEVFRDERDLEMSFLNNEIKACKDTLKDEQSLLEKLLQLCEKNSDIFSDEDQFFLKNYDLKPFEVLIEKFRNTKNLLEAVNKNTVVEEHINNI</sequence>
<dbReference type="WBParaSite" id="SSTP_0000484500.1">
    <property type="protein sequence ID" value="SSTP_0000484500.1"/>
    <property type="gene ID" value="SSTP_0000484500"/>
</dbReference>
<dbReference type="WBParaSite" id="TCONS_00001707.p1">
    <property type="protein sequence ID" value="TCONS_00001707.p1"/>
    <property type="gene ID" value="XLOC_001595"/>
</dbReference>
<evidence type="ECO:0000313" key="1">
    <source>
        <dbReference type="Proteomes" id="UP000035681"/>
    </source>
</evidence>
<accession>A0A0K0E5R2</accession>
<name>A0A0K0E5R2_STRER</name>
<evidence type="ECO:0000313" key="2">
    <source>
        <dbReference type="WBParaSite" id="SSTP_0000484500.1"/>
    </source>
</evidence>
<dbReference type="Proteomes" id="UP000035681">
    <property type="component" value="Unplaced"/>
</dbReference>